<feature type="region of interest" description="Disordered" evidence="6">
    <location>
        <begin position="110"/>
        <end position="129"/>
    </location>
</feature>
<evidence type="ECO:0000313" key="8">
    <source>
        <dbReference type="EMBL" id="OIZ95521.1"/>
    </source>
</evidence>
<evidence type="ECO:0000256" key="6">
    <source>
        <dbReference type="SAM" id="MobiDB-lite"/>
    </source>
</evidence>
<accession>A0A1J8NJG1</accession>
<reference evidence="8 9" key="1">
    <citation type="submission" date="2016-03" db="EMBL/GenBank/DDBJ databases">
        <title>Comparative genomics of Rickettsiella.</title>
        <authorList>
            <person name="Chandler C."/>
            <person name="Wang Y."/>
        </authorList>
    </citation>
    <scope>NUCLEOTIDE SEQUENCE [LARGE SCALE GENOMIC DNA]</scope>
    <source>
        <strain evidence="8 9">RCFS May 2013</strain>
    </source>
</reference>
<evidence type="ECO:0000256" key="4">
    <source>
        <dbReference type="ARBA" id="ARBA00022989"/>
    </source>
</evidence>
<dbReference type="CDD" id="cd16429">
    <property type="entry name" value="VirB10"/>
    <property type="match status" value="1"/>
</dbReference>
<feature type="compositionally biased region" description="Polar residues" evidence="6">
    <location>
        <begin position="111"/>
        <end position="129"/>
    </location>
</feature>
<dbReference type="RefSeq" id="WP_071662180.1">
    <property type="nucleotide sequence ID" value="NZ_LUKY01000031.1"/>
</dbReference>
<keyword evidence="4 7" id="KW-1133">Transmembrane helix</keyword>
<proteinExistence type="inferred from homology"/>
<evidence type="ECO:0000256" key="5">
    <source>
        <dbReference type="ARBA" id="ARBA00023136"/>
    </source>
</evidence>
<organism evidence="8 9">
    <name type="scientific">Candidatus Rickettsiella isopodorum</name>
    <dbReference type="NCBI Taxonomy" id="1225476"/>
    <lineage>
        <taxon>Bacteria</taxon>
        <taxon>Pseudomonadati</taxon>
        <taxon>Pseudomonadota</taxon>
        <taxon>Gammaproteobacteria</taxon>
        <taxon>Legionellales</taxon>
        <taxon>Coxiellaceae</taxon>
        <taxon>Rickettsiella</taxon>
    </lineage>
</organism>
<name>A0A1J8NJG1_9COXI</name>
<dbReference type="InterPro" id="IPR005498">
    <property type="entry name" value="T4SS_VirB10/TraB/TrbI"/>
</dbReference>
<dbReference type="Pfam" id="PF03743">
    <property type="entry name" value="TrbI"/>
    <property type="match status" value="1"/>
</dbReference>
<keyword evidence="3 7" id="KW-0812">Transmembrane</keyword>
<dbReference type="Proteomes" id="UP000183924">
    <property type="component" value="Unassembled WGS sequence"/>
</dbReference>
<protein>
    <recommendedName>
        <fullName evidence="10">Conjugal transfer protein TrbI</fullName>
    </recommendedName>
</protein>
<gene>
    <name evidence="8" type="ORF">A1D18_02115</name>
</gene>
<evidence type="ECO:0000256" key="1">
    <source>
        <dbReference type="ARBA" id="ARBA00004167"/>
    </source>
</evidence>
<dbReference type="EMBL" id="LUKY01000031">
    <property type="protein sequence ID" value="OIZ95521.1"/>
    <property type="molecule type" value="Genomic_DNA"/>
</dbReference>
<keyword evidence="9" id="KW-1185">Reference proteome</keyword>
<dbReference type="Gene3D" id="2.40.128.260">
    <property type="entry name" value="Type IV secretion system, VirB10/TraB/TrbI"/>
    <property type="match status" value="1"/>
</dbReference>
<dbReference type="InterPro" id="IPR042217">
    <property type="entry name" value="T4SS_VirB10/TrbI"/>
</dbReference>
<evidence type="ECO:0000256" key="7">
    <source>
        <dbReference type="SAM" id="Phobius"/>
    </source>
</evidence>
<dbReference type="AlphaFoldDB" id="A0A1J8NJG1"/>
<dbReference type="GO" id="GO:0016020">
    <property type="term" value="C:membrane"/>
    <property type="evidence" value="ECO:0007669"/>
    <property type="project" value="UniProtKB-SubCell"/>
</dbReference>
<evidence type="ECO:0008006" key="10">
    <source>
        <dbReference type="Google" id="ProtNLM"/>
    </source>
</evidence>
<sequence>MSPQHPKTVVLRKTWILIATILLLVIISLILNNLYRASHQSHRSTEVDKTLVASSPANTRWYQQQTVAELPTPPVILPMPILKQENEFSEADLKAMSEPISSHQLKAALPSVTNTTNSTTEKSGTVQNRQSEKKAFIQIKATDSNVSNSLVSRLQNLDTPFELQAGSIIPGVMITGVNSDLPGQIIAQVRSNIYDSPTGKYLLIPQGSRLTGQYDSQITYGQQRILIIWKRIIFPNGQSIDLQGMPGIDRQGYAGFKGDVNNHYLRLFGSAILMSIIGTGAQLAAPIPDNVLTPLTVKQALAQSLNSNLVNISSSVTAKNLNIQPTLEVQPGYEFNISVTKDMVFPKSYSF</sequence>
<comment type="caution">
    <text evidence="8">The sequence shown here is derived from an EMBL/GenBank/DDBJ whole genome shotgun (WGS) entry which is preliminary data.</text>
</comment>
<dbReference type="STRING" id="1225476.A1D18_02115"/>
<comment type="similarity">
    <text evidence="2">Belongs to the TrbI/VirB10 family.</text>
</comment>
<evidence type="ECO:0000256" key="3">
    <source>
        <dbReference type="ARBA" id="ARBA00022692"/>
    </source>
</evidence>
<evidence type="ECO:0000256" key="2">
    <source>
        <dbReference type="ARBA" id="ARBA00010265"/>
    </source>
</evidence>
<evidence type="ECO:0000313" key="9">
    <source>
        <dbReference type="Proteomes" id="UP000183924"/>
    </source>
</evidence>
<comment type="subcellular location">
    <subcellularLocation>
        <location evidence="1">Membrane</location>
        <topology evidence="1">Single-pass membrane protein</topology>
    </subcellularLocation>
</comment>
<feature type="transmembrane region" description="Helical" evidence="7">
    <location>
        <begin position="15"/>
        <end position="35"/>
    </location>
</feature>
<keyword evidence="5 7" id="KW-0472">Membrane</keyword>